<dbReference type="FunFam" id="1.20.5.4010:FF:000001">
    <property type="entry name" value="protein quaking isoform X1"/>
    <property type="match status" value="1"/>
</dbReference>
<sequence length="129" mass="14666">MLTTTSSRRTVGTAVMGDCLKQVRWFVRFAFAANMMVGEVEVKERPRPSPDYLMQLLNEKKLMTSLPNLCGIFTHLERLLDEGKPGQPWTCLGECVSGGARGSLCRDRRRRHGQKQPKNNQDWGQTLSR</sequence>
<feature type="region of interest" description="Disordered" evidence="3">
    <location>
        <begin position="99"/>
        <end position="129"/>
    </location>
</feature>
<accession>A0AAV2JKZ6</accession>
<dbReference type="Pfam" id="PF16544">
    <property type="entry name" value="STAR_dimer"/>
    <property type="match status" value="1"/>
</dbReference>
<name>A0AAV2JKZ6_KNICA</name>
<protein>
    <recommendedName>
        <fullName evidence="4">STAR protein homodimerisation region domain-containing protein</fullName>
    </recommendedName>
</protein>
<dbReference type="GO" id="GO:0006397">
    <property type="term" value="P:mRNA processing"/>
    <property type="evidence" value="ECO:0007669"/>
    <property type="project" value="UniProtKB-KW"/>
</dbReference>
<dbReference type="EMBL" id="OZ035834">
    <property type="protein sequence ID" value="CAL1576342.1"/>
    <property type="molecule type" value="Genomic_DNA"/>
</dbReference>
<dbReference type="Proteomes" id="UP001497482">
    <property type="component" value="Chromosome 12"/>
</dbReference>
<dbReference type="Gene3D" id="1.20.5.4010">
    <property type="match status" value="1"/>
</dbReference>
<organism evidence="5 6">
    <name type="scientific">Knipowitschia caucasica</name>
    <name type="common">Caucasian dwarf goby</name>
    <name type="synonym">Pomatoschistus caucasicus</name>
    <dbReference type="NCBI Taxonomy" id="637954"/>
    <lineage>
        <taxon>Eukaryota</taxon>
        <taxon>Metazoa</taxon>
        <taxon>Chordata</taxon>
        <taxon>Craniata</taxon>
        <taxon>Vertebrata</taxon>
        <taxon>Euteleostomi</taxon>
        <taxon>Actinopterygii</taxon>
        <taxon>Neopterygii</taxon>
        <taxon>Teleostei</taxon>
        <taxon>Neoteleostei</taxon>
        <taxon>Acanthomorphata</taxon>
        <taxon>Gobiaria</taxon>
        <taxon>Gobiiformes</taxon>
        <taxon>Gobioidei</taxon>
        <taxon>Gobiidae</taxon>
        <taxon>Gobiinae</taxon>
        <taxon>Knipowitschia</taxon>
    </lineage>
</organism>
<dbReference type="GO" id="GO:0008380">
    <property type="term" value="P:RNA splicing"/>
    <property type="evidence" value="ECO:0007669"/>
    <property type="project" value="UniProtKB-KW"/>
</dbReference>
<evidence type="ECO:0000259" key="4">
    <source>
        <dbReference type="Pfam" id="PF16544"/>
    </source>
</evidence>
<dbReference type="AlphaFoldDB" id="A0AAV2JKZ6"/>
<keyword evidence="2" id="KW-0508">mRNA splicing</keyword>
<evidence type="ECO:0000313" key="5">
    <source>
        <dbReference type="EMBL" id="CAL1576342.1"/>
    </source>
</evidence>
<reference evidence="5 6" key="1">
    <citation type="submission" date="2024-04" db="EMBL/GenBank/DDBJ databases">
        <authorList>
            <person name="Waldvogel A.-M."/>
            <person name="Schoenle A."/>
        </authorList>
    </citation>
    <scope>NUCLEOTIDE SEQUENCE [LARGE SCALE GENOMIC DNA]</scope>
</reference>
<feature type="compositionally biased region" description="Polar residues" evidence="3">
    <location>
        <begin position="116"/>
        <end position="129"/>
    </location>
</feature>
<feature type="domain" description="STAR protein homodimerisation region" evidence="4">
    <location>
        <begin position="45"/>
        <end position="82"/>
    </location>
</feature>
<keyword evidence="1" id="KW-0507">mRNA processing</keyword>
<keyword evidence="6" id="KW-1185">Reference proteome</keyword>
<evidence type="ECO:0000313" key="6">
    <source>
        <dbReference type="Proteomes" id="UP001497482"/>
    </source>
</evidence>
<dbReference type="InterPro" id="IPR032377">
    <property type="entry name" value="STAR_dimer"/>
</dbReference>
<proteinExistence type="predicted"/>
<evidence type="ECO:0000256" key="2">
    <source>
        <dbReference type="ARBA" id="ARBA00023187"/>
    </source>
</evidence>
<evidence type="ECO:0000256" key="1">
    <source>
        <dbReference type="ARBA" id="ARBA00022664"/>
    </source>
</evidence>
<gene>
    <name evidence="5" type="ORF">KC01_LOCUS7780</name>
</gene>
<evidence type="ECO:0000256" key="3">
    <source>
        <dbReference type="SAM" id="MobiDB-lite"/>
    </source>
</evidence>